<dbReference type="RefSeq" id="XP_068351257.1">
    <property type="nucleotide sequence ID" value="XM_068510280.1"/>
</dbReference>
<evidence type="ECO:0000313" key="2">
    <source>
        <dbReference type="Proteomes" id="UP000179807"/>
    </source>
</evidence>
<dbReference type="Gene3D" id="1.25.10.10">
    <property type="entry name" value="Leucine-rich Repeat Variant"/>
    <property type="match status" value="1"/>
</dbReference>
<comment type="caution">
    <text evidence="1">The sequence shown here is derived from an EMBL/GenBank/DDBJ whole genome shotgun (WGS) entry which is preliminary data.</text>
</comment>
<dbReference type="SUPFAM" id="SSF48371">
    <property type="entry name" value="ARM repeat"/>
    <property type="match status" value="1"/>
</dbReference>
<proteinExistence type="predicted"/>
<accession>A0A1J4JG50</accession>
<dbReference type="InterPro" id="IPR011989">
    <property type="entry name" value="ARM-like"/>
</dbReference>
<dbReference type="Proteomes" id="UP000179807">
    <property type="component" value="Unassembled WGS sequence"/>
</dbReference>
<dbReference type="EMBL" id="MLAK01001073">
    <property type="protein sequence ID" value="OHS98120.1"/>
    <property type="molecule type" value="Genomic_DNA"/>
</dbReference>
<organism evidence="1 2">
    <name type="scientific">Tritrichomonas foetus</name>
    <dbReference type="NCBI Taxonomy" id="1144522"/>
    <lineage>
        <taxon>Eukaryota</taxon>
        <taxon>Metamonada</taxon>
        <taxon>Parabasalia</taxon>
        <taxon>Tritrichomonadida</taxon>
        <taxon>Tritrichomonadidae</taxon>
        <taxon>Tritrichomonas</taxon>
    </lineage>
</organism>
<sequence length="841" mass="96488">MEELFFIFNALSSNDEQTRNKASQKIQELLEEENLPSILFEILKNPEVEPIHHFLAACSLQQWFRRSWSKKSLSDQIIFVQTLQPLLLASHPEQKKLFLLYRGLSAIFPNVEIFVGFLVNSIHLLSLETPPQTLSCALKVAWLGAHTLPFNLNKEYSQTILQIFTEIHQRIFSILMQIQNIENSPIGFSIIKYYLKTLFLSMKRVKLNNEAANLIQMVLKYIGDQISYQFLQNREFYLLIRFCCRFLVFFQTYQIEGVNLVHSKSVILEISLQYFFKLSLLKFDHIYILINLFLNNLKALPFSIDFLNMLILNSTLTENDYADLQTNPSIFYEFAYSSGDRENTRRVCFDLVNSMCMKSDKIIQMILNAPISEATLYLVSATIRAALDYDMQKILTEYILSIAKNPLISNNPVFLSTYLYLISKSMRFLNDSIIQGFTSLVFSAISCNVLVTVTNAVRVSRKMMENGIEFPFQLIEKVIEILPFCPTSDASKAIQIFIEKGDQQQVISNHLEQITSFLCIRIAGEFNKEDLEFNTDVISNSLNSLISIINNISEEVYTNLNRIFQTNDFMGLISNLIQNIDSNFSENLIQLFISIFSKHDSCLSTKLLILLIEAFNNFPNRYLIFIEEFKIAFIVFMSTFPSEFVLQNMAQPIIQIGITAITDSSSPTSKLSGCDIICYTIQYNQQFDVTNLLPFAHSLTNNVNDESLYELNLRIKMLLFMSIIVTRSTLFGEVRTDFLQELVGWILGGNAVCPYEKRLAAISIFILCVDPNLVNLAFELLKQENEQKISLLNASLPCQCEHVFPSPIFEINVLQLAGESMQKCGIENREALLSSISQFFS</sequence>
<name>A0A1J4JG50_9EUKA</name>
<evidence type="ECO:0000313" key="1">
    <source>
        <dbReference type="EMBL" id="OHS98120.1"/>
    </source>
</evidence>
<reference evidence="1" key="1">
    <citation type="submission" date="2016-10" db="EMBL/GenBank/DDBJ databases">
        <authorList>
            <person name="Benchimol M."/>
            <person name="Almeida L.G."/>
            <person name="Vasconcelos A.T."/>
            <person name="Perreira-Neves A."/>
            <person name="Rosa I.A."/>
            <person name="Tasca T."/>
            <person name="Bogo M.R."/>
            <person name="de Souza W."/>
        </authorList>
    </citation>
    <scope>NUCLEOTIDE SEQUENCE [LARGE SCALE GENOMIC DNA]</scope>
    <source>
        <strain evidence="1">K</strain>
    </source>
</reference>
<protein>
    <recommendedName>
        <fullName evidence="3">Importin N-terminal domain-containing protein</fullName>
    </recommendedName>
</protein>
<gene>
    <name evidence="1" type="ORF">TRFO_35487</name>
</gene>
<keyword evidence="2" id="KW-1185">Reference proteome</keyword>
<evidence type="ECO:0008006" key="3">
    <source>
        <dbReference type="Google" id="ProtNLM"/>
    </source>
</evidence>
<dbReference type="InterPro" id="IPR016024">
    <property type="entry name" value="ARM-type_fold"/>
</dbReference>
<dbReference type="GeneID" id="94844984"/>
<dbReference type="VEuPathDB" id="TrichDB:TRFO_35487"/>
<dbReference type="AlphaFoldDB" id="A0A1J4JG50"/>